<dbReference type="SMART" id="SM00344">
    <property type="entry name" value="HTH_ASNC"/>
    <property type="match status" value="1"/>
</dbReference>
<dbReference type="PANTHER" id="PTHR30154">
    <property type="entry name" value="LEUCINE-RESPONSIVE REGULATORY PROTEIN"/>
    <property type="match status" value="1"/>
</dbReference>
<dbReference type="InterPro" id="IPR019888">
    <property type="entry name" value="Tscrpt_reg_AsnC-like"/>
</dbReference>
<dbReference type="GO" id="GO:0043565">
    <property type="term" value="F:sequence-specific DNA binding"/>
    <property type="evidence" value="ECO:0007669"/>
    <property type="project" value="InterPro"/>
</dbReference>
<keyword evidence="2" id="KW-0238">DNA-binding</keyword>
<dbReference type="AlphaFoldDB" id="A0AA90Z453"/>
<dbReference type="PRINTS" id="PR00033">
    <property type="entry name" value="HTHASNC"/>
</dbReference>
<proteinExistence type="predicted"/>
<dbReference type="Pfam" id="PF13404">
    <property type="entry name" value="HTH_AsnC-type"/>
    <property type="match status" value="1"/>
</dbReference>
<gene>
    <name evidence="5" type="ORF">GS617_17060</name>
    <name evidence="6" type="ORF">GS634_19570</name>
</gene>
<evidence type="ECO:0000313" key="8">
    <source>
        <dbReference type="Proteomes" id="UP000599383"/>
    </source>
</evidence>
<accession>A0AA90Z453</accession>
<name>A0AA90Z453_9RHOB</name>
<protein>
    <submittedName>
        <fullName evidence="6">AsnC family transcriptional regulator</fullName>
    </submittedName>
</protein>
<dbReference type="InterPro" id="IPR036388">
    <property type="entry name" value="WH-like_DNA-bd_sf"/>
</dbReference>
<evidence type="ECO:0000259" key="4">
    <source>
        <dbReference type="PROSITE" id="PS50956"/>
    </source>
</evidence>
<dbReference type="InterPro" id="IPR000485">
    <property type="entry name" value="AsnC-type_HTH_dom"/>
</dbReference>
<feature type="domain" description="HTH asnC-type" evidence="4">
    <location>
        <begin position="1"/>
        <end position="87"/>
    </location>
</feature>
<evidence type="ECO:0000313" key="5">
    <source>
        <dbReference type="EMBL" id="NOD31982.1"/>
    </source>
</evidence>
<evidence type="ECO:0000313" key="6">
    <source>
        <dbReference type="EMBL" id="NOE20329.1"/>
    </source>
</evidence>
<dbReference type="EMBL" id="WVQY01000007">
    <property type="protein sequence ID" value="NOD31982.1"/>
    <property type="molecule type" value="Genomic_DNA"/>
</dbReference>
<evidence type="ECO:0000256" key="2">
    <source>
        <dbReference type="ARBA" id="ARBA00023125"/>
    </source>
</evidence>
<dbReference type="Pfam" id="PF01037">
    <property type="entry name" value="AsnC_trans_reg"/>
    <property type="match status" value="1"/>
</dbReference>
<dbReference type="Gene3D" id="1.10.10.10">
    <property type="entry name" value="Winged helix-like DNA-binding domain superfamily/Winged helix DNA-binding domain"/>
    <property type="match status" value="1"/>
</dbReference>
<dbReference type="GO" id="GO:0005829">
    <property type="term" value="C:cytosol"/>
    <property type="evidence" value="ECO:0007669"/>
    <property type="project" value="TreeGrafter"/>
</dbReference>
<evidence type="ECO:0000256" key="1">
    <source>
        <dbReference type="ARBA" id="ARBA00023015"/>
    </source>
</evidence>
<dbReference type="InterPro" id="IPR011008">
    <property type="entry name" value="Dimeric_a/b-barrel"/>
</dbReference>
<dbReference type="SUPFAM" id="SSF46785">
    <property type="entry name" value="Winged helix' DNA-binding domain"/>
    <property type="match status" value="1"/>
</dbReference>
<dbReference type="SUPFAM" id="SSF54909">
    <property type="entry name" value="Dimeric alpha+beta barrel"/>
    <property type="match status" value="1"/>
</dbReference>
<dbReference type="PANTHER" id="PTHR30154:SF53">
    <property type="entry name" value="HTH-TYPE TRANSCRIPTIONAL REGULATOR LRPC"/>
    <property type="match status" value="1"/>
</dbReference>
<comment type="caution">
    <text evidence="6">The sequence shown here is derived from an EMBL/GenBank/DDBJ whole genome shotgun (WGS) entry which is preliminary data.</text>
</comment>
<keyword evidence="3" id="KW-0804">Transcription</keyword>
<reference evidence="6 8" key="1">
    <citation type="submission" date="2019-12" db="EMBL/GenBank/DDBJ databases">
        <title>Ruegeria JWLKs population differentiation of coral mucus and skeleton niches.</title>
        <authorList>
            <person name="Luo D."/>
        </authorList>
    </citation>
    <scope>NUCLEOTIDE SEQUENCE</scope>
    <source>
        <strain evidence="6">HKCCD6181</strain>
        <strain evidence="5 8">HKCCD6238</strain>
    </source>
</reference>
<dbReference type="PROSITE" id="PS50956">
    <property type="entry name" value="HTH_ASNC_2"/>
    <property type="match status" value="1"/>
</dbReference>
<dbReference type="InterPro" id="IPR036390">
    <property type="entry name" value="WH_DNA-bd_sf"/>
</dbReference>
<evidence type="ECO:0000256" key="3">
    <source>
        <dbReference type="ARBA" id="ARBA00023163"/>
    </source>
</evidence>
<dbReference type="Proteomes" id="UP000597886">
    <property type="component" value="Unassembled WGS sequence"/>
</dbReference>
<dbReference type="Proteomes" id="UP000599383">
    <property type="component" value="Unassembled WGS sequence"/>
</dbReference>
<dbReference type="InterPro" id="IPR019887">
    <property type="entry name" value="Tscrpt_reg_AsnC/Lrp_C"/>
</dbReference>
<keyword evidence="1" id="KW-0805">Transcription regulation</keyword>
<dbReference type="EMBL" id="WVRA01000009">
    <property type="protein sequence ID" value="NOE20329.1"/>
    <property type="molecule type" value="Genomic_DNA"/>
</dbReference>
<dbReference type="RefSeq" id="WP_152459759.1">
    <property type="nucleotide sequence ID" value="NZ_WVQY01000007.1"/>
</dbReference>
<evidence type="ECO:0000313" key="7">
    <source>
        <dbReference type="Proteomes" id="UP000597886"/>
    </source>
</evidence>
<organism evidence="6 7">
    <name type="scientific">Ruegeria atlantica</name>
    <dbReference type="NCBI Taxonomy" id="81569"/>
    <lineage>
        <taxon>Bacteria</taxon>
        <taxon>Pseudomonadati</taxon>
        <taxon>Pseudomonadota</taxon>
        <taxon>Alphaproteobacteria</taxon>
        <taxon>Rhodobacterales</taxon>
        <taxon>Roseobacteraceae</taxon>
        <taxon>Ruegeria</taxon>
    </lineage>
</organism>
<keyword evidence="8" id="KW-1185">Reference proteome</keyword>
<dbReference type="Gene3D" id="3.30.70.920">
    <property type="match status" value="1"/>
</dbReference>
<dbReference type="GO" id="GO:0043200">
    <property type="term" value="P:response to amino acid"/>
    <property type="evidence" value="ECO:0007669"/>
    <property type="project" value="TreeGrafter"/>
</dbReference>
<sequence>MDQLDRRIIAALQANARASTTQIATTLGVARTTVHERINRMEQRGLIEGYSVRLGSTEDTPKVQVIVMLEVQQKETSRIIKRLEAYPEVKLCLSINGEFDLMLSAEAPRLEDLDILVDDLAKIPGVLRTNTSVVFGRRIDRN</sequence>